<keyword evidence="2" id="KW-1185">Reference proteome</keyword>
<protein>
    <submittedName>
        <fullName evidence="1">Zn(2)-C6 fungal-type domain-containing protein</fullName>
    </submittedName>
</protein>
<dbReference type="Proteomes" id="UP001065298">
    <property type="component" value="Chromosome 12"/>
</dbReference>
<dbReference type="EMBL" id="CM046514">
    <property type="protein sequence ID" value="KAI8650784.1"/>
    <property type="molecule type" value="Genomic_DNA"/>
</dbReference>
<reference evidence="1" key="1">
    <citation type="submission" date="2022-06" db="EMBL/GenBank/DDBJ databases">
        <title>Fusarium solani species complex genomes reveal bases of compartmentalisation and animal pathogenesis.</title>
        <authorList>
            <person name="Tsai I.J."/>
        </authorList>
    </citation>
    <scope>NUCLEOTIDE SEQUENCE</scope>
    <source>
        <strain evidence="1">Fu6.1</strain>
    </source>
</reference>
<comment type="caution">
    <text evidence="1">The sequence shown here is derived from an EMBL/GenBank/DDBJ whole genome shotgun (WGS) entry which is preliminary data.</text>
</comment>
<name>A0ACC0QD12_9HYPO</name>
<organism evidence="1 2">
    <name type="scientific">Fusarium keratoplasticum</name>
    <dbReference type="NCBI Taxonomy" id="1328300"/>
    <lineage>
        <taxon>Eukaryota</taxon>
        <taxon>Fungi</taxon>
        <taxon>Dikarya</taxon>
        <taxon>Ascomycota</taxon>
        <taxon>Pezizomycotina</taxon>
        <taxon>Sordariomycetes</taxon>
        <taxon>Hypocreomycetidae</taxon>
        <taxon>Hypocreales</taxon>
        <taxon>Nectriaceae</taxon>
        <taxon>Fusarium</taxon>
        <taxon>Fusarium solani species complex</taxon>
    </lineage>
</organism>
<evidence type="ECO:0000313" key="1">
    <source>
        <dbReference type="EMBL" id="KAI8650784.1"/>
    </source>
</evidence>
<proteinExistence type="predicted"/>
<evidence type="ECO:0000313" key="2">
    <source>
        <dbReference type="Proteomes" id="UP001065298"/>
    </source>
</evidence>
<accession>A0ACC0QD12</accession>
<gene>
    <name evidence="1" type="ORF">NCS57_01413300</name>
</gene>
<sequence length="774" mass="87697">MTESGKEMNTSTRCRKPHTRSRAGCLTCRKRRVRCDGGQPVCTKCTKSRRTCEYGSDLPLRDRRAEWLPGEHQPWTVDTQVALNPGSSMTNSMDPFDCLGLDMSYKSRQLLHYFRYAKGCTDMLSNTTGKDPFSLLSIHPDALRDTLLVAGLHYAWTVGDIHTYQSTLLFHKVATIRILNNWLHNINQPGLMTFVRHVSILCFVEGCHGNVAAAETHLKGLVDAVDLLSPSDGNFLNSLSVGEELANRYLIFTHYSFQGFKARIVSSAALQKIFTQENVAEFSDFLSLVYDWREQRIGNLEKRLGAMRMMPFFFAVLPPDARFYDIDATPMVECLKSLTATILFTSDDNTTYDPSWEWIEGSESRLLYETVKAHFASLSEPQDGDSPETPRLSTSWSSMCVATGLYLHSALGIWYAGESLEPRMFRRFLSILMRDVDRNVHQIRSPSLSDLWFWKTFLGAYSIAKLQSFSLQKDPQAFHQLSTQRKITCAIMSRAQIIPHIYLLCLDQQCSIAFQEASQQLELGSPTQVSILNCELTGVPSTVQFDTIVSPANSYGQLDGGFDDAISLAFSPGDDYMALTRAAQEQLYDEWRGFAPPGTCTIVRIPETFRQRSMNVWGTKFLALCPTMRVPMDVRWDREIVYDAVWSLLCAIDKHNRAAPDNDKISRILMTPMATGTGLVTPERWAEQTVLAIKHFREAVENPQKWSAMEWPDIFEVGDDIEDTWNYDDEDNRTPEYQVHGQYQSNGNCIGRWAALCVIGFDVLKAVFLMISGR</sequence>